<keyword evidence="4 8" id="KW-0812">Transmembrane</keyword>
<evidence type="ECO:0000256" key="5">
    <source>
        <dbReference type="ARBA" id="ARBA00022967"/>
    </source>
</evidence>
<comment type="similarity">
    <text evidence="2 8">Belongs to the cytochrome c oxidase subunit 3 family.</text>
</comment>
<keyword evidence="6 9" id="KW-1133">Transmembrane helix</keyword>
<evidence type="ECO:0000256" key="9">
    <source>
        <dbReference type="SAM" id="Phobius"/>
    </source>
</evidence>
<dbReference type="AlphaFoldDB" id="A0A9C7C3I1"/>
<feature type="domain" description="Heme-copper oxidase subunit III family profile" evidence="10">
    <location>
        <begin position="6"/>
        <end position="263"/>
    </location>
</feature>
<feature type="transmembrane region" description="Helical" evidence="9">
    <location>
        <begin position="133"/>
        <end position="153"/>
    </location>
</feature>
<dbReference type="InterPro" id="IPR000298">
    <property type="entry name" value="Cyt_c_oxidase-like_su3"/>
</dbReference>
<evidence type="ECO:0000259" key="10">
    <source>
        <dbReference type="PROSITE" id="PS50253"/>
    </source>
</evidence>
<evidence type="ECO:0000256" key="8">
    <source>
        <dbReference type="RuleBase" id="RU003375"/>
    </source>
</evidence>
<feature type="transmembrane region" description="Helical" evidence="9">
    <location>
        <begin position="40"/>
        <end position="60"/>
    </location>
</feature>
<dbReference type="CDD" id="cd01665">
    <property type="entry name" value="Cyt_c_Oxidase_III"/>
    <property type="match status" value="1"/>
</dbReference>
<keyword evidence="12" id="KW-1185">Reference proteome</keyword>
<feature type="transmembrane region" description="Helical" evidence="9">
    <location>
        <begin position="204"/>
        <end position="222"/>
    </location>
</feature>
<evidence type="ECO:0000313" key="12">
    <source>
        <dbReference type="Proteomes" id="UP001061958"/>
    </source>
</evidence>
<comment type="function">
    <text evidence="8">Component of the cytochrome c oxidase, the last enzyme in the mitochondrial electron transport chain which drives oxidative phosphorylation. The respiratory chain contains 3 multisubunit complexes succinate dehydrogenase (complex II, CII), ubiquinol-cytochrome c oxidoreductase (cytochrome b-c1 complex, complex III, CIII) and cytochrome c oxidase (complex IV, CIV), that cooperate to transfer electrons derived from NADH and succinate to molecular oxygen, creating an electrochemical gradient over the inner membrane that drives transmembrane transport and the ATP synthase. Cytochrome c oxidase is the component of the respiratory chain that catalyzes the reduction of oxygen to water. Electrons originating from reduced cytochrome c in the intermembrane space (IMS) are transferred via the dinuclear copper A center (CU(A)) of subunit 2 and heme A of subunit 1 to the active site in subunit 1, a binuclear center (BNC) formed by heme A3 and copper B (CU(B)). The BNC reduces molecular oxygen to 2 water molecules using 4 electrons from cytochrome c in the IMS and 4 protons from the mitochondrial matrix.</text>
</comment>
<keyword evidence="8 11" id="KW-0496">Mitochondrion</keyword>
<dbReference type="SUPFAM" id="SSF81452">
    <property type="entry name" value="Cytochrome c oxidase subunit III-like"/>
    <property type="match status" value="1"/>
</dbReference>
<dbReference type="PROSITE" id="PS50253">
    <property type="entry name" value="COX3"/>
    <property type="match status" value="1"/>
</dbReference>
<dbReference type="Pfam" id="PF00510">
    <property type="entry name" value="COX3"/>
    <property type="match status" value="1"/>
</dbReference>
<evidence type="ECO:0000256" key="4">
    <source>
        <dbReference type="ARBA" id="ARBA00022692"/>
    </source>
</evidence>
<dbReference type="PANTHER" id="PTHR11403">
    <property type="entry name" value="CYTOCHROME C OXIDASE SUBUNIT III"/>
    <property type="match status" value="1"/>
</dbReference>
<reference evidence="11" key="1">
    <citation type="journal article" date="2022" name="Proc. Natl. Acad. Sci. U.S.A.">
        <title>Life cycle and functional genomics of the unicellular red alga Galdieria for elucidating algal and plant evolution and industrial use.</title>
        <authorList>
            <person name="Hirooka S."/>
            <person name="Itabashi T."/>
            <person name="Ichinose T.M."/>
            <person name="Onuma R."/>
            <person name="Fujiwara T."/>
            <person name="Yamashita S."/>
            <person name="Jong L.W."/>
            <person name="Tomita R."/>
            <person name="Iwane A.H."/>
            <person name="Miyagishima S.Y."/>
        </authorList>
    </citation>
    <scope>NUCLEOTIDE SEQUENCE</scope>
    <source>
        <strain evidence="11">NBRC 102759</strain>
    </source>
</reference>
<name>A0A9C7C3I1_9RHOD</name>
<dbReference type="OrthoDB" id="10050457at2759"/>
<dbReference type="Gene3D" id="1.20.120.80">
    <property type="entry name" value="Cytochrome c oxidase, subunit III, four-helix bundle"/>
    <property type="match status" value="1"/>
</dbReference>
<geneLocation type="mitochondrion" evidence="11"/>
<dbReference type="InterPro" id="IPR024791">
    <property type="entry name" value="Cyt_c/ubiquinol_Oxase_su3"/>
</dbReference>
<evidence type="ECO:0000256" key="7">
    <source>
        <dbReference type="ARBA" id="ARBA00023136"/>
    </source>
</evidence>
<evidence type="ECO:0000256" key="3">
    <source>
        <dbReference type="ARBA" id="ARBA00015944"/>
    </source>
</evidence>
<dbReference type="GO" id="GO:0005739">
    <property type="term" value="C:mitochondrion"/>
    <property type="evidence" value="ECO:0007669"/>
    <property type="project" value="TreeGrafter"/>
</dbReference>
<organism evidence="11 12">
    <name type="scientific">Galdieria partita</name>
    <dbReference type="NCBI Taxonomy" id="83374"/>
    <lineage>
        <taxon>Eukaryota</taxon>
        <taxon>Rhodophyta</taxon>
        <taxon>Bangiophyceae</taxon>
        <taxon>Galdieriales</taxon>
        <taxon>Galdieriaceae</taxon>
        <taxon>Galdieria</taxon>
    </lineage>
</organism>
<comment type="subcellular location">
    <subcellularLocation>
        <location evidence="1">Membrane</location>
        <topology evidence="1">Multi-pass membrane protein</topology>
    </subcellularLocation>
</comment>
<dbReference type="FunFam" id="1.20.120.80:FF:000002">
    <property type="entry name" value="Cytochrome c oxidase subunit 3"/>
    <property type="match status" value="1"/>
</dbReference>
<dbReference type="Proteomes" id="UP001061958">
    <property type="component" value="Mitochondrion MT"/>
</dbReference>
<keyword evidence="5" id="KW-1278">Translocase</keyword>
<dbReference type="PANTHER" id="PTHR11403:SF7">
    <property type="entry name" value="CYTOCHROME C OXIDASE SUBUNIT 3"/>
    <property type="match status" value="1"/>
</dbReference>
<evidence type="ECO:0000256" key="1">
    <source>
        <dbReference type="ARBA" id="ARBA00004141"/>
    </source>
</evidence>
<protein>
    <recommendedName>
        <fullName evidence="3 8">Cytochrome c oxidase subunit 3</fullName>
    </recommendedName>
</protein>
<dbReference type="EMBL" id="AP025530">
    <property type="protein sequence ID" value="BDE17709.1"/>
    <property type="molecule type" value="Genomic_DNA"/>
</dbReference>
<dbReference type="GO" id="GO:0016020">
    <property type="term" value="C:membrane"/>
    <property type="evidence" value="ECO:0007669"/>
    <property type="project" value="UniProtKB-SubCell"/>
</dbReference>
<dbReference type="InterPro" id="IPR013833">
    <property type="entry name" value="Cyt_c_oxidase_su3_a-hlx"/>
</dbReference>
<dbReference type="InterPro" id="IPR033945">
    <property type="entry name" value="Cyt_c_oxase_su3_dom"/>
</dbReference>
<dbReference type="GO" id="GO:0006123">
    <property type="term" value="P:mitochondrial electron transport, cytochrome c to oxygen"/>
    <property type="evidence" value="ECO:0007669"/>
    <property type="project" value="TreeGrafter"/>
</dbReference>
<dbReference type="Gene3D" id="1.10.287.70">
    <property type="match status" value="1"/>
</dbReference>
<evidence type="ECO:0000313" key="11">
    <source>
        <dbReference type="EMBL" id="BDE17709.1"/>
    </source>
</evidence>
<proteinExistence type="inferred from homology"/>
<accession>A0A9C7C3I1</accession>
<gene>
    <name evidence="11" type="primary">cox3</name>
    <name evidence="11" type="ORF">GpartN1_MTp017</name>
</gene>
<keyword evidence="7 9" id="KW-0472">Membrane</keyword>
<feature type="transmembrane region" description="Helical" evidence="9">
    <location>
        <begin position="242"/>
        <end position="262"/>
    </location>
</feature>
<evidence type="ECO:0000256" key="2">
    <source>
        <dbReference type="ARBA" id="ARBA00010581"/>
    </source>
</evidence>
<dbReference type="GO" id="GO:0004129">
    <property type="term" value="F:cytochrome-c oxidase activity"/>
    <property type="evidence" value="ECO:0007669"/>
    <property type="project" value="InterPro"/>
</dbReference>
<feature type="transmembrane region" description="Helical" evidence="9">
    <location>
        <begin position="165"/>
        <end position="184"/>
    </location>
</feature>
<sequence>MEKERRISEYHMVDVSPWPVMSVIALMGVLIGMIEWMHGMGGRILVMGVISMLMSMYGWWRDVIREGVLEGSHTGKVQEGLRKGVLWFIFTESMLFVSIFWAYYHSSLSPSVELGGVWPPRGIRVVEAWELPMLNTLLLLMSGVTVTWSHESMRSGEKEEMEKGLGITIILGIVFLMIQGYEYYESEFRITDGVYGSSFYMGTGFHGMHVLVGVIMLSMGLIRSIRGELTSEHHVGLEAGIWYWHFVDVVWLFLFVSIYWWGGV</sequence>
<evidence type="ECO:0000256" key="6">
    <source>
        <dbReference type="ARBA" id="ARBA00022989"/>
    </source>
</evidence>
<feature type="transmembrane region" description="Helical" evidence="9">
    <location>
        <begin position="85"/>
        <end position="104"/>
    </location>
</feature>
<feature type="transmembrane region" description="Helical" evidence="9">
    <location>
        <begin position="12"/>
        <end position="34"/>
    </location>
</feature>
<dbReference type="InterPro" id="IPR035973">
    <property type="entry name" value="Cyt_c_oxidase_su3-like_sf"/>
</dbReference>